<evidence type="ECO:0000313" key="3">
    <source>
        <dbReference type="Proteomes" id="UP001358324"/>
    </source>
</evidence>
<dbReference type="Proteomes" id="UP001358324">
    <property type="component" value="Unassembled WGS sequence"/>
</dbReference>
<gene>
    <name evidence="2" type="ORF">V3391_02835</name>
</gene>
<reference evidence="2 3" key="1">
    <citation type="submission" date="2024-01" db="EMBL/GenBank/DDBJ databases">
        <title>Novel species of the genus Luteimonas isolated from rivers.</title>
        <authorList>
            <person name="Lu H."/>
        </authorList>
    </citation>
    <scope>NUCLEOTIDE SEQUENCE [LARGE SCALE GENOMIC DNA]</scope>
    <source>
        <strain evidence="2 3">SMYT11W</strain>
    </source>
</reference>
<name>A0ABU7WCC8_9GAMM</name>
<comment type="caution">
    <text evidence="2">The sequence shown here is derived from an EMBL/GenBank/DDBJ whole genome shotgun (WGS) entry which is preliminary data.</text>
</comment>
<dbReference type="SUPFAM" id="SSF54427">
    <property type="entry name" value="NTF2-like"/>
    <property type="match status" value="1"/>
</dbReference>
<accession>A0ABU7WCC8</accession>
<dbReference type="Gene3D" id="3.10.450.50">
    <property type="match status" value="1"/>
</dbReference>
<organism evidence="2 3">
    <name type="scientific">Luteimonas flava</name>
    <dbReference type="NCBI Taxonomy" id="3115822"/>
    <lineage>
        <taxon>Bacteria</taxon>
        <taxon>Pseudomonadati</taxon>
        <taxon>Pseudomonadota</taxon>
        <taxon>Gammaproteobacteria</taxon>
        <taxon>Lysobacterales</taxon>
        <taxon>Lysobacteraceae</taxon>
        <taxon>Luteimonas</taxon>
    </lineage>
</organism>
<feature type="domain" description="DUF4440" evidence="1">
    <location>
        <begin position="10"/>
        <end position="112"/>
    </location>
</feature>
<protein>
    <submittedName>
        <fullName evidence="2">DUF4440 domain-containing protein</fullName>
    </submittedName>
</protein>
<dbReference type="RefSeq" id="WP_332076891.1">
    <property type="nucleotide sequence ID" value="NZ_JAZHBM010000001.1"/>
</dbReference>
<dbReference type="InterPro" id="IPR027843">
    <property type="entry name" value="DUF4440"/>
</dbReference>
<dbReference type="Pfam" id="PF14534">
    <property type="entry name" value="DUF4440"/>
    <property type="match status" value="1"/>
</dbReference>
<dbReference type="InterPro" id="IPR032710">
    <property type="entry name" value="NTF2-like_dom_sf"/>
</dbReference>
<keyword evidence="3" id="KW-1185">Reference proteome</keyword>
<proteinExistence type="predicted"/>
<evidence type="ECO:0000313" key="2">
    <source>
        <dbReference type="EMBL" id="MEF3081145.1"/>
    </source>
</evidence>
<sequence length="126" mass="13689">MDAGALQTHLEALERALLDPAVRADRARLDGLIAEDFLEIGASGAVFGKADVLARLPGEIGVAYEALSMRVQRIGADVARVLYTVRREADGEARHSLRSSWWRLDADGCWRMVFHQGTPDTGAGTI</sequence>
<evidence type="ECO:0000259" key="1">
    <source>
        <dbReference type="Pfam" id="PF14534"/>
    </source>
</evidence>
<dbReference type="EMBL" id="JAZHBM010000001">
    <property type="protein sequence ID" value="MEF3081145.1"/>
    <property type="molecule type" value="Genomic_DNA"/>
</dbReference>